<proteinExistence type="predicted"/>
<dbReference type="Proteomes" id="UP000778797">
    <property type="component" value="Unassembled WGS sequence"/>
</dbReference>
<protein>
    <submittedName>
        <fullName evidence="3">T9SS type A sorting domain-containing protein</fullName>
    </submittedName>
</protein>
<evidence type="ECO:0000313" key="3">
    <source>
        <dbReference type="EMBL" id="MCC1484551.1"/>
    </source>
</evidence>
<comment type="caution">
    <text evidence="3">The sequence shown here is derived from an EMBL/GenBank/DDBJ whole genome shotgun (WGS) entry which is preliminary data.</text>
</comment>
<gene>
    <name evidence="3" type="ORF">J1C55_08130</name>
</gene>
<dbReference type="InterPro" id="IPR026444">
    <property type="entry name" value="Secre_tail"/>
</dbReference>
<dbReference type="RefSeq" id="WP_227476999.1">
    <property type="nucleotide sequence ID" value="NZ_JAFMPT010000009.1"/>
</dbReference>
<organism evidence="3 4">
    <name type="scientific">Winogradskyella immobilis</name>
    <dbReference type="NCBI Taxonomy" id="2816852"/>
    <lineage>
        <taxon>Bacteria</taxon>
        <taxon>Pseudomonadati</taxon>
        <taxon>Bacteroidota</taxon>
        <taxon>Flavobacteriia</taxon>
        <taxon>Flavobacteriales</taxon>
        <taxon>Flavobacteriaceae</taxon>
        <taxon>Winogradskyella</taxon>
    </lineage>
</organism>
<name>A0ABS8ENF0_9FLAO</name>
<accession>A0ABS8ENF0</accession>
<keyword evidence="4" id="KW-1185">Reference proteome</keyword>
<dbReference type="NCBIfam" id="TIGR04183">
    <property type="entry name" value="Por_Secre_tail"/>
    <property type="match status" value="1"/>
</dbReference>
<evidence type="ECO:0000259" key="2">
    <source>
        <dbReference type="Pfam" id="PF18962"/>
    </source>
</evidence>
<evidence type="ECO:0000313" key="4">
    <source>
        <dbReference type="Proteomes" id="UP000778797"/>
    </source>
</evidence>
<reference evidence="4" key="2">
    <citation type="submission" date="2023-07" db="EMBL/GenBank/DDBJ databases">
        <title>Genome of Winogradskyella sp. E313.</title>
        <authorList>
            <person name="Zhou Y."/>
        </authorList>
    </citation>
    <scope>NUCLEOTIDE SEQUENCE [LARGE SCALE GENOMIC DNA]</scope>
    <source>
        <strain evidence="4">E313</strain>
    </source>
</reference>
<dbReference type="Pfam" id="PF18962">
    <property type="entry name" value="Por_Secre_tail"/>
    <property type="match status" value="1"/>
</dbReference>
<feature type="domain" description="Secretion system C-terminal sorting" evidence="2">
    <location>
        <begin position="650"/>
        <end position="725"/>
    </location>
</feature>
<sequence>VPVFTLTEACSPGDIVITDTGVVADAEGCGVSQTWTANFTDDCGNVAEEVSITYTWTVDEELPTVSISGHGLGGDLGCNPTAIPDGQSLIMYERIIADDNCGVASIEFEAGDIEIDDCGRSITYTYFAIDNCGNETAEEDRIDVTYTWTVDTERPSIWVSADEETDLGCNPETIPSGESLIAKGKVAGMDNCGIMAVDFTTEGDYEGCDRSVTYTYFAKDNCGNRTARQDRISVTYRWTVDEDGPELIPYCSEPTLDLYTSDGAVCPDEATTDVKAGDVIDLDDLFSVAGIDLGAIDGLELQLCFEDGCSEDLTYRVRSVNNSDSDGCERIISIRIEAVDACGNVSEDTMLCKFRINDDIAPVIACPSTDEGSDSIFLGCDPVSTNGIPNAIITSVDYTDNCSESGTTYDFYDGEGVTFNEETHEYSLTRTFSAEDRCGNEGNCSITYTWKIPETETAYGVFVDNDRVSSEFSQCFIPDFSRWGWTNSIYFDAEQGLTSYAMDIYAGASGCNIANGDDAGTVNIEYNEYDSSITFNYNLEGFALSQAHIYVGPCEQPYPTNGGSETVAPGQYTFVDENIGFVENYSVTIPVTGKAFSVIVHAVTSESKASCLTETSADNPLVGNYDGPTIEGCEYQDAEATSSVDFSASPVPFEDTLNVNYRFDYNTDVKIDVYDMRGSLVSTTTNYKYLAGRNGRTTLDMSRLQNAVYLVRVTTNKGTLAKKVISAKK</sequence>
<feature type="non-terminal residue" evidence="3">
    <location>
        <position position="1"/>
    </location>
</feature>
<evidence type="ECO:0000256" key="1">
    <source>
        <dbReference type="ARBA" id="ARBA00022729"/>
    </source>
</evidence>
<reference evidence="4" key="1">
    <citation type="submission" date="2021-03" db="EMBL/GenBank/DDBJ databases">
        <title>Genome of Cognatishimia sp. F0-27.</title>
        <authorList>
            <person name="Ping X."/>
        </authorList>
    </citation>
    <scope>NUCLEOTIDE SEQUENCE [LARGE SCALE GENOMIC DNA]</scope>
    <source>
        <strain evidence="4">E313</strain>
    </source>
</reference>
<keyword evidence="1" id="KW-0732">Signal</keyword>
<dbReference type="EMBL" id="JAFMPT010000009">
    <property type="protein sequence ID" value="MCC1484551.1"/>
    <property type="molecule type" value="Genomic_DNA"/>
</dbReference>